<dbReference type="AlphaFoldDB" id="A0A1A9UDH5"/>
<keyword evidence="1" id="KW-0472">Membrane</keyword>
<dbReference type="Proteomes" id="UP000078200">
    <property type="component" value="Unassembled WGS sequence"/>
</dbReference>
<protein>
    <submittedName>
        <fullName evidence="2">Uncharacterized protein</fullName>
    </submittedName>
</protein>
<keyword evidence="1" id="KW-1133">Transmembrane helix</keyword>
<reference evidence="2" key="1">
    <citation type="submission" date="2020-05" db="UniProtKB">
        <authorList>
            <consortium name="EnsemblMetazoa"/>
        </authorList>
    </citation>
    <scope>IDENTIFICATION</scope>
    <source>
        <strain evidence="2">TTRI</strain>
    </source>
</reference>
<name>A0A1A9UDH5_GLOAU</name>
<proteinExistence type="predicted"/>
<keyword evidence="1" id="KW-0812">Transmembrane</keyword>
<evidence type="ECO:0000313" key="3">
    <source>
        <dbReference type="Proteomes" id="UP000078200"/>
    </source>
</evidence>
<organism evidence="2 3">
    <name type="scientific">Glossina austeni</name>
    <name type="common">Savannah tsetse fly</name>
    <dbReference type="NCBI Taxonomy" id="7395"/>
    <lineage>
        <taxon>Eukaryota</taxon>
        <taxon>Metazoa</taxon>
        <taxon>Ecdysozoa</taxon>
        <taxon>Arthropoda</taxon>
        <taxon>Hexapoda</taxon>
        <taxon>Insecta</taxon>
        <taxon>Pterygota</taxon>
        <taxon>Neoptera</taxon>
        <taxon>Endopterygota</taxon>
        <taxon>Diptera</taxon>
        <taxon>Brachycera</taxon>
        <taxon>Muscomorpha</taxon>
        <taxon>Hippoboscoidea</taxon>
        <taxon>Glossinidae</taxon>
        <taxon>Glossina</taxon>
    </lineage>
</organism>
<dbReference type="VEuPathDB" id="VectorBase:GAUT000900"/>
<dbReference type="EnsemblMetazoa" id="GAUT000900-RA">
    <property type="protein sequence ID" value="GAUT000900-PA"/>
    <property type="gene ID" value="GAUT000900"/>
</dbReference>
<evidence type="ECO:0000313" key="2">
    <source>
        <dbReference type="EnsemblMetazoa" id="GAUT000900-PA"/>
    </source>
</evidence>
<keyword evidence="3" id="KW-1185">Reference proteome</keyword>
<evidence type="ECO:0000256" key="1">
    <source>
        <dbReference type="SAM" id="Phobius"/>
    </source>
</evidence>
<feature type="transmembrane region" description="Helical" evidence="1">
    <location>
        <begin position="114"/>
        <end position="133"/>
    </location>
</feature>
<sequence>MFLLYPKKKNHLRNVFEEARKPEVVFDCDKVNAIIASYTVARQGAYLLYTSRVVHKCISLLRKCLFDGSKFLLLMPTPSTEDPSDYCRADNVFALSTKDECDVRHGCHDVKHPFISCLLYITLEPVIAIMMALRFMTLFRFEAQGIPQSYWTSM</sequence>
<accession>A0A1A9UDH5</accession>